<evidence type="ECO:0000256" key="2">
    <source>
        <dbReference type="SAM" id="Coils"/>
    </source>
</evidence>
<feature type="coiled-coil region" evidence="2">
    <location>
        <begin position="169"/>
        <end position="196"/>
    </location>
</feature>
<evidence type="ECO:0000256" key="1">
    <source>
        <dbReference type="ARBA" id="ARBA00009981"/>
    </source>
</evidence>
<keyword evidence="2" id="KW-0175">Coiled coil</keyword>
<comment type="similarity">
    <text evidence="1">Belongs to the phD/YefM antitoxin family.</text>
</comment>
<name>A0A368VZU8_9ACTN</name>
<evidence type="ECO:0000313" key="3">
    <source>
        <dbReference type="EMBL" id="RCW45861.1"/>
    </source>
</evidence>
<protein>
    <submittedName>
        <fullName evidence="3">Antitoxin Phd_YefM of type II toxin-antitoxin system</fullName>
    </submittedName>
</protein>
<dbReference type="InterPro" id="IPR036165">
    <property type="entry name" value="YefM-like_sf"/>
</dbReference>
<dbReference type="Gene3D" id="3.40.1620.10">
    <property type="entry name" value="YefM-like domain"/>
    <property type="match status" value="1"/>
</dbReference>
<accession>A0A368VZU8</accession>
<dbReference type="Gene3D" id="3.40.50.1860">
    <property type="match status" value="1"/>
</dbReference>
<sequence>MANELVRDRLGGLHSAKCVLLPVDFAQVEALQAASRWDEARAILVREAKRAEAAGADEVAQRGGAAYATSSCKPRHRWSPACSATTTNTATPGVHVHARESPRPAVPALDATASRAGQAWHTHIYIMHIKNMSAEMPVSSARTDIGPVTDRAEYTGEITYLTKHGRRAAAVVSAQAAELLEDLDDLETARDRLAAIDSGEEQPVPFVRRTQRRNT</sequence>
<dbReference type="GO" id="GO:0016855">
    <property type="term" value="F:racemase and epimerase activity, acting on amino acids and derivatives"/>
    <property type="evidence" value="ECO:0007669"/>
    <property type="project" value="InterPro"/>
</dbReference>
<dbReference type="AlphaFoldDB" id="A0A368VZU8"/>
<dbReference type="Proteomes" id="UP000253495">
    <property type="component" value="Unassembled WGS sequence"/>
</dbReference>
<proteinExistence type="inferred from homology"/>
<evidence type="ECO:0000313" key="4">
    <source>
        <dbReference type="Proteomes" id="UP000253495"/>
    </source>
</evidence>
<dbReference type="SUPFAM" id="SSF143120">
    <property type="entry name" value="YefM-like"/>
    <property type="match status" value="1"/>
</dbReference>
<dbReference type="EMBL" id="QPJC01000002">
    <property type="protein sequence ID" value="RCW45861.1"/>
    <property type="molecule type" value="Genomic_DNA"/>
</dbReference>
<gene>
    <name evidence="3" type="ORF">DFQ14_102162</name>
</gene>
<reference evidence="3 4" key="1">
    <citation type="submission" date="2018-07" db="EMBL/GenBank/DDBJ databases">
        <title>Genomic Encyclopedia of Type Strains, Phase III (KMG-III): the genomes of soil and plant-associated and newly described type strains.</title>
        <authorList>
            <person name="Whitman W."/>
        </authorList>
    </citation>
    <scope>NUCLEOTIDE SEQUENCE [LARGE SCALE GENOMIC DNA]</scope>
    <source>
        <strain evidence="3 4">CECT 8575</strain>
    </source>
</reference>
<organism evidence="3 4">
    <name type="scientific">Halopolyspora algeriensis</name>
    <dbReference type="NCBI Taxonomy" id="1500506"/>
    <lineage>
        <taxon>Bacteria</taxon>
        <taxon>Bacillati</taxon>
        <taxon>Actinomycetota</taxon>
        <taxon>Actinomycetes</taxon>
        <taxon>Actinomycetes incertae sedis</taxon>
        <taxon>Halopolyspora</taxon>
    </lineage>
</organism>
<keyword evidence="4" id="KW-1185">Reference proteome</keyword>
<comment type="caution">
    <text evidence="3">The sequence shown here is derived from an EMBL/GenBank/DDBJ whole genome shotgun (WGS) entry which is preliminary data.</text>
</comment>
<dbReference type="InterPro" id="IPR001920">
    <property type="entry name" value="Asp/Glu_race"/>
</dbReference>